<dbReference type="EMBL" id="JAAXKZ010000013">
    <property type="protein sequence ID" value="NMH91154.1"/>
    <property type="molecule type" value="Genomic_DNA"/>
</dbReference>
<sequence length="478" mass="52170">MGDRAARVAKGGSRWESRYTRAVIAVDLVLITIVAVIGGLFGPDITIGIPHAQWVLVTVAAALTAGCLPACRAWEPRVLGQGAEEFGRVFRAAATSAIVLGLVGLAAGVEDVRLWTFVITPGTGLLLIGARYGLRRGLHRRRRHQGTCMHQVLAVGTPQSVAELVVRTRDARHFGWVVAGACTTNGRGFGDEDTIAGVPVVGDLEILPRLVDDGRYRIVAVTPSPDWSPQRLHRLAWDLEDSGAELVVDPGIMEVAGPRLHIKPVDGLPLLRLTKPTFGGLSQIVKGGFDRLSALLLLLVLLPVFVAIGVAVKLDGGPVFFRQTRVGRGGSAFRMIKFRSMVVDAEQRRLDLLDANEGAGPLFKMRHDPRVTRVGRLLRRYSLDELPQLFNVLGGSMSLVGPRPPLPEEVLTYSREQHRRLHVRPGLTGLWQVSGRSNLSWEESIRLDLRYVENWSLALDALILWKTLGAVMKGEGAY</sequence>
<feature type="domain" description="Bacterial sugar transferase" evidence="8">
    <location>
        <begin position="287"/>
        <end position="473"/>
    </location>
</feature>
<dbReference type="InterPro" id="IPR017475">
    <property type="entry name" value="EPS_sugar_tfrase"/>
</dbReference>
<dbReference type="PANTHER" id="PTHR30576">
    <property type="entry name" value="COLANIC BIOSYNTHESIS UDP-GLUCOSE LIPID CARRIER TRANSFERASE"/>
    <property type="match status" value="1"/>
</dbReference>
<dbReference type="PANTHER" id="PTHR30576:SF10">
    <property type="entry name" value="SLL5057 PROTEIN"/>
    <property type="match status" value="1"/>
</dbReference>
<feature type="transmembrane region" description="Helical" evidence="7">
    <location>
        <begin position="114"/>
        <end position="134"/>
    </location>
</feature>
<feature type="transmembrane region" description="Helical" evidence="7">
    <location>
        <begin position="54"/>
        <end position="74"/>
    </location>
</feature>
<dbReference type="GO" id="GO:0016780">
    <property type="term" value="F:phosphotransferase activity, for other substituted phosphate groups"/>
    <property type="evidence" value="ECO:0007669"/>
    <property type="project" value="TreeGrafter"/>
</dbReference>
<evidence type="ECO:0000313" key="9">
    <source>
        <dbReference type="EMBL" id="NMH91154.1"/>
    </source>
</evidence>
<evidence type="ECO:0000256" key="5">
    <source>
        <dbReference type="ARBA" id="ARBA00022989"/>
    </source>
</evidence>
<reference evidence="9 10" key="1">
    <citation type="submission" date="2020-04" db="EMBL/GenBank/DDBJ databases">
        <authorList>
            <person name="Klaysubun C."/>
            <person name="Duangmal K."/>
            <person name="Lipun K."/>
        </authorList>
    </citation>
    <scope>NUCLEOTIDE SEQUENCE [LARGE SCALE GENOMIC DNA]</scope>
    <source>
        <strain evidence="9 10">DSM 45300</strain>
    </source>
</reference>
<evidence type="ECO:0000256" key="7">
    <source>
        <dbReference type="SAM" id="Phobius"/>
    </source>
</evidence>
<keyword evidence="4 7" id="KW-0812">Transmembrane</keyword>
<evidence type="ECO:0000256" key="2">
    <source>
        <dbReference type="ARBA" id="ARBA00006464"/>
    </source>
</evidence>
<keyword evidence="10" id="KW-1185">Reference proteome</keyword>
<dbReference type="Proteomes" id="UP000586918">
    <property type="component" value="Unassembled WGS sequence"/>
</dbReference>
<keyword evidence="6 7" id="KW-0472">Membrane</keyword>
<dbReference type="InterPro" id="IPR003362">
    <property type="entry name" value="Bact_transf"/>
</dbReference>
<comment type="subcellular location">
    <subcellularLocation>
        <location evidence="1">Membrane</location>
        <topology evidence="1">Multi-pass membrane protein</topology>
    </subcellularLocation>
</comment>
<dbReference type="GO" id="GO:0016020">
    <property type="term" value="C:membrane"/>
    <property type="evidence" value="ECO:0007669"/>
    <property type="project" value="UniProtKB-SubCell"/>
</dbReference>
<evidence type="ECO:0000256" key="3">
    <source>
        <dbReference type="ARBA" id="ARBA00022679"/>
    </source>
</evidence>
<keyword evidence="5 7" id="KW-1133">Transmembrane helix</keyword>
<comment type="caution">
    <text evidence="9">The sequence shown here is derived from an EMBL/GenBank/DDBJ whole genome shotgun (WGS) entry which is preliminary data.</text>
</comment>
<dbReference type="Pfam" id="PF13727">
    <property type="entry name" value="CoA_binding_3"/>
    <property type="match status" value="1"/>
</dbReference>
<keyword evidence="3 9" id="KW-0808">Transferase</keyword>
<feature type="transmembrane region" description="Helical" evidence="7">
    <location>
        <begin position="292"/>
        <end position="312"/>
    </location>
</feature>
<feature type="transmembrane region" description="Helical" evidence="7">
    <location>
        <begin position="21"/>
        <end position="42"/>
    </location>
</feature>
<organism evidence="9 10">
    <name type="scientific">Pseudonocardia bannensis</name>
    <dbReference type="NCBI Taxonomy" id="630973"/>
    <lineage>
        <taxon>Bacteria</taxon>
        <taxon>Bacillati</taxon>
        <taxon>Actinomycetota</taxon>
        <taxon>Actinomycetes</taxon>
        <taxon>Pseudonocardiales</taxon>
        <taxon>Pseudonocardiaceae</taxon>
        <taxon>Pseudonocardia</taxon>
    </lineage>
</organism>
<evidence type="ECO:0000256" key="1">
    <source>
        <dbReference type="ARBA" id="ARBA00004141"/>
    </source>
</evidence>
<accession>A0A848DF07</accession>
<comment type="similarity">
    <text evidence="2">Belongs to the bacterial sugar transferase family.</text>
</comment>
<dbReference type="Pfam" id="PF02397">
    <property type="entry name" value="Bac_transf"/>
    <property type="match status" value="1"/>
</dbReference>
<dbReference type="AlphaFoldDB" id="A0A848DF07"/>
<protein>
    <submittedName>
        <fullName evidence="9">Sugar transferase</fullName>
    </submittedName>
</protein>
<dbReference type="NCBIfam" id="TIGR03025">
    <property type="entry name" value="EPS_sugtrans"/>
    <property type="match status" value="1"/>
</dbReference>
<evidence type="ECO:0000313" key="10">
    <source>
        <dbReference type="Proteomes" id="UP000586918"/>
    </source>
</evidence>
<evidence type="ECO:0000256" key="4">
    <source>
        <dbReference type="ARBA" id="ARBA00022692"/>
    </source>
</evidence>
<gene>
    <name evidence="9" type="ORF">HF519_06010</name>
</gene>
<proteinExistence type="inferred from homology"/>
<evidence type="ECO:0000259" key="8">
    <source>
        <dbReference type="Pfam" id="PF02397"/>
    </source>
</evidence>
<evidence type="ECO:0000256" key="6">
    <source>
        <dbReference type="ARBA" id="ARBA00023136"/>
    </source>
</evidence>
<name>A0A848DF07_9PSEU</name>
<feature type="transmembrane region" description="Helical" evidence="7">
    <location>
        <begin position="86"/>
        <end position="108"/>
    </location>
</feature>